<keyword evidence="4 7" id="KW-0812">Transmembrane</keyword>
<dbReference type="InterPro" id="IPR038770">
    <property type="entry name" value="Na+/solute_symporter_sf"/>
</dbReference>
<dbReference type="Gene3D" id="1.20.1530.20">
    <property type="match status" value="1"/>
</dbReference>
<evidence type="ECO:0000256" key="3">
    <source>
        <dbReference type="ARBA" id="ARBA00022448"/>
    </source>
</evidence>
<feature type="transmembrane region" description="Helical" evidence="7">
    <location>
        <begin position="116"/>
        <end position="136"/>
    </location>
</feature>
<dbReference type="Gene3D" id="3.40.50.720">
    <property type="entry name" value="NAD(P)-binding Rossmann-like Domain"/>
    <property type="match status" value="1"/>
</dbReference>
<dbReference type="PROSITE" id="PS51201">
    <property type="entry name" value="RCK_N"/>
    <property type="match status" value="1"/>
</dbReference>
<feature type="transmembrane region" description="Helical" evidence="7">
    <location>
        <begin position="387"/>
        <end position="406"/>
    </location>
</feature>
<dbReference type="AlphaFoldDB" id="A0A3D4V9Q6"/>
<dbReference type="Pfam" id="PF00999">
    <property type="entry name" value="Na_H_Exchanger"/>
    <property type="match status" value="1"/>
</dbReference>
<comment type="similarity">
    <text evidence="2">Belongs to the monovalent cation:proton antiporter 2 (CPA2) transporter (TC 2.A.37) family.</text>
</comment>
<feature type="transmembrane region" description="Helical" evidence="7">
    <location>
        <begin position="358"/>
        <end position="380"/>
    </location>
</feature>
<feature type="transmembrane region" description="Helical" evidence="7">
    <location>
        <begin position="192"/>
        <end position="225"/>
    </location>
</feature>
<dbReference type="EMBL" id="DPIY01000010">
    <property type="protein sequence ID" value="HCT57841.1"/>
    <property type="molecule type" value="Genomic_DNA"/>
</dbReference>
<feature type="transmembrane region" description="Helical" evidence="7">
    <location>
        <begin position="88"/>
        <end position="110"/>
    </location>
</feature>
<dbReference type="GO" id="GO:1902600">
    <property type="term" value="P:proton transmembrane transport"/>
    <property type="evidence" value="ECO:0007669"/>
    <property type="project" value="InterPro"/>
</dbReference>
<dbReference type="OMA" id="AHFRKLD"/>
<evidence type="ECO:0000256" key="4">
    <source>
        <dbReference type="ARBA" id="ARBA00022692"/>
    </source>
</evidence>
<evidence type="ECO:0000256" key="1">
    <source>
        <dbReference type="ARBA" id="ARBA00004141"/>
    </source>
</evidence>
<dbReference type="GO" id="GO:0016020">
    <property type="term" value="C:membrane"/>
    <property type="evidence" value="ECO:0007669"/>
    <property type="project" value="UniProtKB-SubCell"/>
</dbReference>
<organism evidence="9 10">
    <name type="scientific">Gemmatimonas aurantiaca</name>
    <dbReference type="NCBI Taxonomy" id="173480"/>
    <lineage>
        <taxon>Bacteria</taxon>
        <taxon>Pseudomonadati</taxon>
        <taxon>Gemmatimonadota</taxon>
        <taxon>Gemmatimonadia</taxon>
        <taxon>Gemmatimonadales</taxon>
        <taxon>Gemmatimonadaceae</taxon>
        <taxon>Gemmatimonas</taxon>
    </lineage>
</organism>
<keyword evidence="5 7" id="KW-1133">Transmembrane helix</keyword>
<evidence type="ECO:0000256" key="5">
    <source>
        <dbReference type="ARBA" id="ARBA00022989"/>
    </source>
</evidence>
<gene>
    <name evidence="9" type="ORF">DGD08_11625</name>
</gene>
<feature type="transmembrane region" description="Helical" evidence="7">
    <location>
        <begin position="246"/>
        <end position="279"/>
    </location>
</feature>
<accession>A0A3D4V9Q6</accession>
<feature type="domain" description="RCK N-terminal" evidence="8">
    <location>
        <begin position="442"/>
        <end position="558"/>
    </location>
</feature>
<keyword evidence="6 7" id="KW-0472">Membrane</keyword>
<evidence type="ECO:0000313" key="10">
    <source>
        <dbReference type="Proteomes" id="UP000264071"/>
    </source>
</evidence>
<dbReference type="PANTHER" id="PTHR42751">
    <property type="entry name" value="SODIUM/HYDROGEN EXCHANGER FAMILY/TRKA DOMAIN PROTEIN"/>
    <property type="match status" value="1"/>
</dbReference>
<sequence length="611" mass="64319">MHVQTGLLVTLAAAFGVAFLFGLIAAKLKMPPLVGYLLAGIALGPHSPGYVSDISLASQLAEIGVILLMFGVGLHFSPGDLLRVRRIALPGACIQMLIALGLGSVLAFSWGWDAPAAVVFGLSLSVASTVVVLRVLEDRGLLDSLDGRIAVGWLVVEDLVVVIALVMLPAVLETLGAAGVADAAHGAAPGSAAAGASAGVGFGLAKVVIITVLKVGAFIGLMALVGRRAVPWLLTHVARMGSRELFTLAVLAVSLGVAVGAAALFGVSFALGAFVAGVVISESDLSYRAGADALPMQDAFAVIFFVAAGMLIDPAVLLHEPGRVALTSAVIIVGNTLVAAVVMVLLRHPLGASLRLGASFGQIGEFSFILAGIGVTLGVLTEEARSLILAAALVTIVLNPLLFLAMDRLAEFLARYPRLLDRLERQKAPRLYSTDLWMATPANHAILIGYGRVGRTIGDALQRVGVPFIAIDQDRRVVDAMRTLGVTAVYGDATRPGILEHAKPEFARLLVVATPDPYHARHVIELVRAKNPDIDIIVRTHNDQEQEHFERLGVSKALMGERELAFGMAYHSLRSIGCDDDRADDIVQTLRGGARMPTREFSTIFPAQSRM</sequence>
<dbReference type="InterPro" id="IPR036291">
    <property type="entry name" value="NAD(P)-bd_dom_sf"/>
</dbReference>
<evidence type="ECO:0000256" key="6">
    <source>
        <dbReference type="ARBA" id="ARBA00023136"/>
    </source>
</evidence>
<evidence type="ECO:0000256" key="7">
    <source>
        <dbReference type="SAM" id="Phobius"/>
    </source>
</evidence>
<feature type="transmembrane region" description="Helical" evidence="7">
    <location>
        <begin position="299"/>
        <end position="318"/>
    </location>
</feature>
<feature type="transmembrane region" description="Helical" evidence="7">
    <location>
        <begin position="325"/>
        <end position="346"/>
    </location>
</feature>
<dbReference type="InterPro" id="IPR006153">
    <property type="entry name" value="Cation/H_exchanger_TM"/>
</dbReference>
<feature type="transmembrane region" description="Helical" evidence="7">
    <location>
        <begin position="6"/>
        <end position="26"/>
    </location>
</feature>
<dbReference type="GO" id="GO:0006813">
    <property type="term" value="P:potassium ion transport"/>
    <property type="evidence" value="ECO:0007669"/>
    <property type="project" value="InterPro"/>
</dbReference>
<keyword evidence="3" id="KW-0813">Transport</keyword>
<protein>
    <submittedName>
        <fullName evidence="9">Sodium:proton antiporter</fullName>
    </submittedName>
</protein>
<evidence type="ECO:0000259" key="8">
    <source>
        <dbReference type="PROSITE" id="PS51201"/>
    </source>
</evidence>
<name>A0A3D4V9Q6_9BACT</name>
<dbReference type="SUPFAM" id="SSF51735">
    <property type="entry name" value="NAD(P)-binding Rossmann-fold domains"/>
    <property type="match status" value="1"/>
</dbReference>
<dbReference type="GO" id="GO:0015297">
    <property type="term" value="F:antiporter activity"/>
    <property type="evidence" value="ECO:0007669"/>
    <property type="project" value="InterPro"/>
</dbReference>
<dbReference type="Proteomes" id="UP000264071">
    <property type="component" value="Unassembled WGS sequence"/>
</dbReference>
<reference evidence="9 10" key="1">
    <citation type="journal article" date="2018" name="Nat. Biotechnol.">
        <title>A standardized bacterial taxonomy based on genome phylogeny substantially revises the tree of life.</title>
        <authorList>
            <person name="Parks D.H."/>
            <person name="Chuvochina M."/>
            <person name="Waite D.W."/>
            <person name="Rinke C."/>
            <person name="Skarshewski A."/>
            <person name="Chaumeil P.A."/>
            <person name="Hugenholtz P."/>
        </authorList>
    </citation>
    <scope>NUCLEOTIDE SEQUENCE [LARGE SCALE GENOMIC DNA]</scope>
    <source>
        <strain evidence="9">UBA8844</strain>
    </source>
</reference>
<evidence type="ECO:0000256" key="2">
    <source>
        <dbReference type="ARBA" id="ARBA00005551"/>
    </source>
</evidence>
<comment type="caution">
    <text evidence="9">The sequence shown here is derived from an EMBL/GenBank/DDBJ whole genome shotgun (WGS) entry which is preliminary data.</text>
</comment>
<evidence type="ECO:0000313" key="9">
    <source>
        <dbReference type="EMBL" id="HCT57841.1"/>
    </source>
</evidence>
<feature type="transmembrane region" description="Helical" evidence="7">
    <location>
        <begin position="148"/>
        <end position="172"/>
    </location>
</feature>
<feature type="transmembrane region" description="Helical" evidence="7">
    <location>
        <begin position="57"/>
        <end position="76"/>
    </location>
</feature>
<comment type="subcellular location">
    <subcellularLocation>
        <location evidence="1">Membrane</location>
        <topology evidence="1">Multi-pass membrane protein</topology>
    </subcellularLocation>
</comment>
<dbReference type="Pfam" id="PF02254">
    <property type="entry name" value="TrkA_N"/>
    <property type="match status" value="1"/>
</dbReference>
<dbReference type="PANTHER" id="PTHR42751:SF1">
    <property type="entry name" value="CATION_PROTON ANTIPORTER YBAL-RELATED"/>
    <property type="match status" value="1"/>
</dbReference>
<dbReference type="InterPro" id="IPR003148">
    <property type="entry name" value="RCK_N"/>
</dbReference>
<proteinExistence type="inferred from homology"/>